<keyword evidence="2" id="KW-1185">Reference proteome</keyword>
<dbReference type="Proteomes" id="UP001240447">
    <property type="component" value="Unassembled WGS sequence"/>
</dbReference>
<dbReference type="RefSeq" id="WP_068116624.1">
    <property type="nucleotide sequence ID" value="NZ_CCXJ01000035.1"/>
</dbReference>
<dbReference type="EMBL" id="JAUSQM010000001">
    <property type="protein sequence ID" value="MDP9822778.1"/>
    <property type="molecule type" value="Genomic_DNA"/>
</dbReference>
<evidence type="ECO:0000313" key="2">
    <source>
        <dbReference type="Proteomes" id="UP001240447"/>
    </source>
</evidence>
<accession>A0ABT9NQW7</accession>
<name>A0ABT9NQW7_9ACTN</name>
<evidence type="ECO:0000313" key="1">
    <source>
        <dbReference type="EMBL" id="MDP9822778.1"/>
    </source>
</evidence>
<comment type="caution">
    <text evidence="1">The sequence shown here is derived from an EMBL/GenBank/DDBJ whole genome shotgun (WGS) entry which is preliminary data.</text>
</comment>
<protein>
    <submittedName>
        <fullName evidence="1">Triphosphoribosyl-dephospho-CoA synthetase</fullName>
    </submittedName>
</protein>
<organism evidence="1 2">
    <name type="scientific">Nocardioides massiliensis</name>
    <dbReference type="NCBI Taxonomy" id="1325935"/>
    <lineage>
        <taxon>Bacteria</taxon>
        <taxon>Bacillati</taxon>
        <taxon>Actinomycetota</taxon>
        <taxon>Actinomycetes</taxon>
        <taxon>Propionibacteriales</taxon>
        <taxon>Nocardioidaceae</taxon>
        <taxon>Nocardioides</taxon>
    </lineage>
</organism>
<reference evidence="1 2" key="1">
    <citation type="submission" date="2023-07" db="EMBL/GenBank/DDBJ databases">
        <title>Sequencing the genomes of 1000 actinobacteria strains.</title>
        <authorList>
            <person name="Klenk H.-P."/>
        </authorList>
    </citation>
    <scope>NUCLEOTIDE SEQUENCE [LARGE SCALE GENOMIC DNA]</scope>
    <source>
        <strain evidence="1 2">GD13</strain>
    </source>
</reference>
<proteinExistence type="predicted"/>
<sequence>MYAKPRSTDSGRRAADRCGRRDELHRRLFGTFATANGADIISQRDAADRASRLATQAEAARLLAQAQSTDDLVLAKAVARHCFEQQWASVLDEWVGGDAAVQADLIELYELSLAAGRLNSELALLVNHSMRGGAA</sequence>
<gene>
    <name evidence="1" type="ORF">J2S59_002587</name>
</gene>